<evidence type="ECO:0000313" key="2">
    <source>
        <dbReference type="Proteomes" id="UP000887458"/>
    </source>
</evidence>
<gene>
    <name evidence="1" type="ORF">DERP_009386</name>
</gene>
<name>A0ABQ8ITZ9_DERPT</name>
<organism evidence="1 2">
    <name type="scientific">Dermatophagoides pteronyssinus</name>
    <name type="common">European house dust mite</name>
    <dbReference type="NCBI Taxonomy" id="6956"/>
    <lineage>
        <taxon>Eukaryota</taxon>
        <taxon>Metazoa</taxon>
        <taxon>Ecdysozoa</taxon>
        <taxon>Arthropoda</taxon>
        <taxon>Chelicerata</taxon>
        <taxon>Arachnida</taxon>
        <taxon>Acari</taxon>
        <taxon>Acariformes</taxon>
        <taxon>Sarcoptiformes</taxon>
        <taxon>Astigmata</taxon>
        <taxon>Psoroptidia</taxon>
        <taxon>Analgoidea</taxon>
        <taxon>Pyroglyphidae</taxon>
        <taxon>Dermatophagoidinae</taxon>
        <taxon>Dermatophagoides</taxon>
    </lineage>
</organism>
<reference evidence="1 2" key="2">
    <citation type="journal article" date="2022" name="Mol. Biol. Evol.">
        <title>Comparative Genomics Reveals Insights into the Divergent Evolution of Astigmatic Mites and Household Pest Adaptations.</title>
        <authorList>
            <person name="Xiong Q."/>
            <person name="Wan A.T."/>
            <person name="Liu X."/>
            <person name="Fung C.S."/>
            <person name="Xiao X."/>
            <person name="Malainual N."/>
            <person name="Hou J."/>
            <person name="Wang L."/>
            <person name="Wang M."/>
            <person name="Yang K.Y."/>
            <person name="Cui Y."/>
            <person name="Leung E.L."/>
            <person name="Nong W."/>
            <person name="Shin S.K."/>
            <person name="Au S.W."/>
            <person name="Jeong K.Y."/>
            <person name="Chew F.T."/>
            <person name="Hui J.H."/>
            <person name="Leung T.F."/>
            <person name="Tungtrongchitr A."/>
            <person name="Zhong N."/>
            <person name="Liu Z."/>
            <person name="Tsui S.K."/>
        </authorList>
    </citation>
    <scope>NUCLEOTIDE SEQUENCE [LARGE SCALE GENOMIC DNA]</scope>
    <source>
        <strain evidence="1">Derp</strain>
    </source>
</reference>
<proteinExistence type="predicted"/>
<keyword evidence="2" id="KW-1185">Reference proteome</keyword>
<sequence length="233" mass="26636">MNKSDANWMDDYRPKIMVLRRLNRNKRRRPCVRQRWTRCCCDNERRPNGCSMNNGNVNANGMLTYCANGKAVINRNGVILHDDNNNSGIKYDSIKYWCGCMASIVLSFCIEYTQINGIIYRYFVWVYRLPDLNLKLFCGESVFVNDVVDELCLIIVVDDDDDVVGSLRLFIDKLLNELAVAIKHVSTIASKQLTNNSALSRLDSDLRNGPANLHSPPKPNANLKKQKLKCVKQ</sequence>
<reference evidence="1 2" key="1">
    <citation type="journal article" date="2018" name="J. Allergy Clin. Immunol.">
        <title>High-quality assembly of Dermatophagoides pteronyssinus genome and transcriptome reveals a wide range of novel allergens.</title>
        <authorList>
            <person name="Liu X.Y."/>
            <person name="Yang K.Y."/>
            <person name="Wang M.Q."/>
            <person name="Kwok J.S."/>
            <person name="Zeng X."/>
            <person name="Yang Z."/>
            <person name="Xiao X.J."/>
            <person name="Lau C.P."/>
            <person name="Li Y."/>
            <person name="Huang Z.M."/>
            <person name="Ba J.G."/>
            <person name="Yim A.K."/>
            <person name="Ouyang C.Y."/>
            <person name="Ngai S.M."/>
            <person name="Chan T.F."/>
            <person name="Leung E.L."/>
            <person name="Liu L."/>
            <person name="Liu Z.G."/>
            <person name="Tsui S.K."/>
        </authorList>
    </citation>
    <scope>NUCLEOTIDE SEQUENCE [LARGE SCALE GENOMIC DNA]</scope>
    <source>
        <strain evidence="1">Derp</strain>
    </source>
</reference>
<evidence type="ECO:0000313" key="1">
    <source>
        <dbReference type="EMBL" id="KAH9413682.1"/>
    </source>
</evidence>
<accession>A0ABQ8ITZ9</accession>
<dbReference type="EMBL" id="NJHN03000120">
    <property type="protein sequence ID" value="KAH9413682.1"/>
    <property type="molecule type" value="Genomic_DNA"/>
</dbReference>
<comment type="caution">
    <text evidence="1">The sequence shown here is derived from an EMBL/GenBank/DDBJ whole genome shotgun (WGS) entry which is preliminary data.</text>
</comment>
<dbReference type="Proteomes" id="UP000887458">
    <property type="component" value="Unassembled WGS sequence"/>
</dbReference>
<protein>
    <submittedName>
        <fullName evidence="1">Uncharacterized protein</fullName>
    </submittedName>
</protein>